<evidence type="ECO:0000256" key="4">
    <source>
        <dbReference type="ARBA" id="ARBA00022801"/>
    </source>
</evidence>
<keyword evidence="11" id="KW-1185">Reference proteome</keyword>
<dbReference type="InterPro" id="IPR035952">
    <property type="entry name" value="Rhomboid-like_sf"/>
</dbReference>
<keyword evidence="5 7" id="KW-1133">Transmembrane helix</keyword>
<dbReference type="GO" id="GO:0006508">
    <property type="term" value="P:proteolysis"/>
    <property type="evidence" value="ECO:0007669"/>
    <property type="project" value="UniProtKB-KW"/>
</dbReference>
<evidence type="ECO:0000256" key="7">
    <source>
        <dbReference type="SAM" id="Phobius"/>
    </source>
</evidence>
<dbReference type="InterPro" id="IPR050925">
    <property type="entry name" value="Rhomboid_protease_S54"/>
</dbReference>
<dbReference type="GO" id="GO:0008233">
    <property type="term" value="F:peptidase activity"/>
    <property type="evidence" value="ECO:0007669"/>
    <property type="project" value="UniProtKB-KW"/>
</dbReference>
<keyword evidence="6 7" id="KW-0472">Membrane</keyword>
<evidence type="ECO:0000259" key="9">
    <source>
        <dbReference type="Pfam" id="PF20216"/>
    </source>
</evidence>
<comment type="caution">
    <text evidence="10">The sequence shown here is derived from an EMBL/GenBank/DDBJ whole genome shotgun (WGS) entry which is preliminary data.</text>
</comment>
<feature type="transmembrane region" description="Helical" evidence="7">
    <location>
        <begin position="186"/>
        <end position="203"/>
    </location>
</feature>
<dbReference type="InterPro" id="IPR046483">
    <property type="entry name" value="DUF6576"/>
</dbReference>
<sequence>MAANSLSYQFKTANIAIKLIVINFAVFILLNLIPTLFGVNFSFIGWFTLPDNFPGFLTQPWSIITYAFLHGGIFHILFNMYFLYIFSRFILNLFTEKRFLTLYLLGGMAGGVLYMLSYSIFPALIAKSGGFLLGASAAVMALIVFIATYSPQTGIRFFIFDFKLWQIATFYVVFDLMRVSLGTDNMGGLISHLGGAAFGYVYAMQLAKGNDIGAWFEKGMDTVASWFSSKSKSKKTNMRTVHRTAKKTATKNTKAKQSSVTKSDQQQQIDAILDKISKSGYDSLSKAEKDFLFKAGKDN</sequence>
<keyword evidence="3 7" id="KW-0812">Transmembrane</keyword>
<evidence type="ECO:0000256" key="6">
    <source>
        <dbReference type="ARBA" id="ARBA00023136"/>
    </source>
</evidence>
<gene>
    <name evidence="10" type="ORF">ACFO3O_21745</name>
</gene>
<evidence type="ECO:0000259" key="8">
    <source>
        <dbReference type="Pfam" id="PF01694"/>
    </source>
</evidence>
<dbReference type="SUPFAM" id="SSF144091">
    <property type="entry name" value="Rhomboid-like"/>
    <property type="match status" value="1"/>
</dbReference>
<feature type="domain" description="Peptidase S54 rhomboid" evidence="8">
    <location>
        <begin position="59"/>
        <end position="206"/>
    </location>
</feature>
<organism evidence="10 11">
    <name type="scientific">Dokdonia ponticola</name>
    <dbReference type="NCBI Taxonomy" id="2041041"/>
    <lineage>
        <taxon>Bacteria</taxon>
        <taxon>Pseudomonadati</taxon>
        <taxon>Bacteroidota</taxon>
        <taxon>Flavobacteriia</taxon>
        <taxon>Flavobacteriales</taxon>
        <taxon>Flavobacteriaceae</taxon>
        <taxon>Dokdonia</taxon>
    </lineage>
</organism>
<dbReference type="Proteomes" id="UP001596043">
    <property type="component" value="Unassembled WGS sequence"/>
</dbReference>
<name>A0ABV9I3U8_9FLAO</name>
<feature type="domain" description="DUF6576" evidence="9">
    <location>
        <begin position="260"/>
        <end position="292"/>
    </location>
</feature>
<feature type="transmembrane region" description="Helical" evidence="7">
    <location>
        <begin position="63"/>
        <end position="87"/>
    </location>
</feature>
<dbReference type="PANTHER" id="PTHR43731:SF14">
    <property type="entry name" value="PRESENILIN-ASSOCIATED RHOMBOID-LIKE PROTEIN, MITOCHONDRIAL"/>
    <property type="match status" value="1"/>
</dbReference>
<keyword evidence="4 10" id="KW-0378">Hydrolase</keyword>
<dbReference type="EC" id="3.4.21.105" evidence="10"/>
<keyword evidence="10" id="KW-0645">Protease</keyword>
<feature type="transmembrane region" description="Helical" evidence="7">
    <location>
        <begin position="99"/>
        <end position="125"/>
    </location>
</feature>
<comment type="similarity">
    <text evidence="2">Belongs to the peptidase S54 family.</text>
</comment>
<dbReference type="InterPro" id="IPR022764">
    <property type="entry name" value="Peptidase_S54_rhomboid_dom"/>
</dbReference>
<reference evidence="11" key="1">
    <citation type="journal article" date="2019" name="Int. J. Syst. Evol. Microbiol.">
        <title>The Global Catalogue of Microorganisms (GCM) 10K type strain sequencing project: providing services to taxonomists for standard genome sequencing and annotation.</title>
        <authorList>
            <consortium name="The Broad Institute Genomics Platform"/>
            <consortium name="The Broad Institute Genome Sequencing Center for Infectious Disease"/>
            <person name="Wu L."/>
            <person name="Ma J."/>
        </authorList>
    </citation>
    <scope>NUCLEOTIDE SEQUENCE [LARGE SCALE GENOMIC DNA]</scope>
    <source>
        <strain evidence="11">YJ-61-S</strain>
    </source>
</reference>
<dbReference type="Pfam" id="PF20216">
    <property type="entry name" value="DUF6576"/>
    <property type="match status" value="1"/>
</dbReference>
<dbReference type="RefSeq" id="WP_379982837.1">
    <property type="nucleotide sequence ID" value="NZ_JBHSFV010000022.1"/>
</dbReference>
<evidence type="ECO:0000256" key="1">
    <source>
        <dbReference type="ARBA" id="ARBA00004141"/>
    </source>
</evidence>
<dbReference type="PANTHER" id="PTHR43731">
    <property type="entry name" value="RHOMBOID PROTEASE"/>
    <property type="match status" value="1"/>
</dbReference>
<feature type="transmembrane region" description="Helical" evidence="7">
    <location>
        <begin position="157"/>
        <end position="174"/>
    </location>
</feature>
<dbReference type="Pfam" id="PF01694">
    <property type="entry name" value="Rhomboid"/>
    <property type="match status" value="1"/>
</dbReference>
<dbReference type="Gene3D" id="1.20.1540.10">
    <property type="entry name" value="Rhomboid-like"/>
    <property type="match status" value="1"/>
</dbReference>
<feature type="transmembrane region" description="Helical" evidence="7">
    <location>
        <begin position="20"/>
        <end position="43"/>
    </location>
</feature>
<evidence type="ECO:0000256" key="2">
    <source>
        <dbReference type="ARBA" id="ARBA00009045"/>
    </source>
</evidence>
<evidence type="ECO:0000313" key="10">
    <source>
        <dbReference type="EMBL" id="MFC4636543.1"/>
    </source>
</evidence>
<evidence type="ECO:0000256" key="5">
    <source>
        <dbReference type="ARBA" id="ARBA00022989"/>
    </source>
</evidence>
<evidence type="ECO:0000256" key="3">
    <source>
        <dbReference type="ARBA" id="ARBA00022692"/>
    </source>
</evidence>
<evidence type="ECO:0000313" key="11">
    <source>
        <dbReference type="Proteomes" id="UP001596043"/>
    </source>
</evidence>
<protein>
    <submittedName>
        <fullName evidence="10">Rhomboid family intramembrane serine protease</fullName>
        <ecNumber evidence="10">3.4.21.105</ecNumber>
    </submittedName>
</protein>
<proteinExistence type="inferred from homology"/>
<feature type="transmembrane region" description="Helical" evidence="7">
    <location>
        <begin position="131"/>
        <end position="150"/>
    </location>
</feature>
<accession>A0ABV9I3U8</accession>
<comment type="subcellular location">
    <subcellularLocation>
        <location evidence="1">Membrane</location>
        <topology evidence="1">Multi-pass membrane protein</topology>
    </subcellularLocation>
</comment>
<dbReference type="EMBL" id="JBHSFV010000022">
    <property type="protein sequence ID" value="MFC4636543.1"/>
    <property type="molecule type" value="Genomic_DNA"/>
</dbReference>